<dbReference type="EMBL" id="JBFXLR010000060">
    <property type="protein sequence ID" value="KAL2841078.1"/>
    <property type="molecule type" value="Genomic_DNA"/>
</dbReference>
<keyword evidence="3" id="KW-1185">Reference proteome</keyword>
<dbReference type="GeneID" id="98156733"/>
<name>A0ABR4JQ28_9EURO</name>
<proteinExistence type="predicted"/>
<organism evidence="2 3">
    <name type="scientific">Aspergillus pseudodeflectus</name>
    <dbReference type="NCBI Taxonomy" id="176178"/>
    <lineage>
        <taxon>Eukaryota</taxon>
        <taxon>Fungi</taxon>
        <taxon>Dikarya</taxon>
        <taxon>Ascomycota</taxon>
        <taxon>Pezizomycotina</taxon>
        <taxon>Eurotiomycetes</taxon>
        <taxon>Eurotiomycetidae</taxon>
        <taxon>Eurotiales</taxon>
        <taxon>Aspergillaceae</taxon>
        <taxon>Aspergillus</taxon>
        <taxon>Aspergillus subgen. Nidulantes</taxon>
    </lineage>
</organism>
<gene>
    <name evidence="2" type="ORF">BJX68DRAFT_245942</name>
</gene>
<dbReference type="Proteomes" id="UP001610444">
    <property type="component" value="Unassembled WGS sequence"/>
</dbReference>
<feature type="transmembrane region" description="Helical" evidence="1">
    <location>
        <begin position="21"/>
        <end position="45"/>
    </location>
</feature>
<dbReference type="RefSeq" id="XP_070894373.1">
    <property type="nucleotide sequence ID" value="XM_071041569.1"/>
</dbReference>
<protein>
    <submittedName>
        <fullName evidence="2">Uncharacterized protein</fullName>
    </submittedName>
</protein>
<reference evidence="2 3" key="1">
    <citation type="submission" date="2024-07" db="EMBL/GenBank/DDBJ databases">
        <title>Section-level genome sequencing and comparative genomics of Aspergillus sections Usti and Cavernicolus.</title>
        <authorList>
            <consortium name="Lawrence Berkeley National Laboratory"/>
            <person name="Nybo J.L."/>
            <person name="Vesth T.C."/>
            <person name="Theobald S."/>
            <person name="Frisvad J.C."/>
            <person name="Larsen T.O."/>
            <person name="Kjaerboelling I."/>
            <person name="Rothschild-Mancinelli K."/>
            <person name="Lyhne E.K."/>
            <person name="Kogle M.E."/>
            <person name="Barry K."/>
            <person name="Clum A."/>
            <person name="Na H."/>
            <person name="Ledsgaard L."/>
            <person name="Lin J."/>
            <person name="Lipzen A."/>
            <person name="Kuo A."/>
            <person name="Riley R."/>
            <person name="Mondo S."/>
            <person name="LaButti K."/>
            <person name="Haridas S."/>
            <person name="Pangalinan J."/>
            <person name="Salamov A.A."/>
            <person name="Simmons B.A."/>
            <person name="Magnuson J.K."/>
            <person name="Chen J."/>
            <person name="Drula E."/>
            <person name="Henrissat B."/>
            <person name="Wiebenga A."/>
            <person name="Lubbers R.J."/>
            <person name="Gomes A.C."/>
            <person name="Macurrencykelacurrency M.R."/>
            <person name="Stajich J."/>
            <person name="Grigoriev I.V."/>
            <person name="Mortensen U.H."/>
            <person name="De vries R.P."/>
            <person name="Baker S.E."/>
            <person name="Andersen M.R."/>
        </authorList>
    </citation>
    <scope>NUCLEOTIDE SEQUENCE [LARGE SCALE GENOMIC DNA]</scope>
    <source>
        <strain evidence="2 3">CBS 756.74</strain>
    </source>
</reference>
<keyword evidence="1" id="KW-0812">Transmembrane</keyword>
<sequence length="51" mass="5635">MKGAPKHKSRTTILPALSCHRLLFFIFTSQPICGSPFPSALLFVLPPLRPT</sequence>
<evidence type="ECO:0000256" key="1">
    <source>
        <dbReference type="SAM" id="Phobius"/>
    </source>
</evidence>
<keyword evidence="1" id="KW-0472">Membrane</keyword>
<accession>A0ABR4JQ28</accession>
<keyword evidence="1" id="KW-1133">Transmembrane helix</keyword>
<evidence type="ECO:0000313" key="3">
    <source>
        <dbReference type="Proteomes" id="UP001610444"/>
    </source>
</evidence>
<evidence type="ECO:0000313" key="2">
    <source>
        <dbReference type="EMBL" id="KAL2841078.1"/>
    </source>
</evidence>
<comment type="caution">
    <text evidence="2">The sequence shown here is derived from an EMBL/GenBank/DDBJ whole genome shotgun (WGS) entry which is preliminary data.</text>
</comment>